<dbReference type="AlphaFoldDB" id="A0A5C2SHT6"/>
<reference evidence="1" key="1">
    <citation type="journal article" date="2018" name="Genome Biol. Evol.">
        <title>Genomics and development of Lentinus tigrinus, a white-rot wood-decaying mushroom with dimorphic fruiting bodies.</title>
        <authorList>
            <person name="Wu B."/>
            <person name="Xu Z."/>
            <person name="Knudson A."/>
            <person name="Carlson A."/>
            <person name="Chen N."/>
            <person name="Kovaka S."/>
            <person name="LaButti K."/>
            <person name="Lipzen A."/>
            <person name="Pennachio C."/>
            <person name="Riley R."/>
            <person name="Schakwitz W."/>
            <person name="Umezawa K."/>
            <person name="Ohm R.A."/>
            <person name="Grigoriev I.V."/>
            <person name="Nagy L.G."/>
            <person name="Gibbons J."/>
            <person name="Hibbett D."/>
        </authorList>
    </citation>
    <scope>NUCLEOTIDE SEQUENCE [LARGE SCALE GENOMIC DNA]</scope>
    <source>
        <strain evidence="1">ALCF2SS1-6</strain>
    </source>
</reference>
<proteinExistence type="predicted"/>
<dbReference type="EMBL" id="ML122256">
    <property type="protein sequence ID" value="RPD63332.1"/>
    <property type="molecule type" value="Genomic_DNA"/>
</dbReference>
<gene>
    <name evidence="1" type="ORF">L227DRAFT_386138</name>
</gene>
<keyword evidence="2" id="KW-1185">Reference proteome</keyword>
<evidence type="ECO:0000313" key="1">
    <source>
        <dbReference type="EMBL" id="RPD63332.1"/>
    </source>
</evidence>
<evidence type="ECO:0000313" key="2">
    <source>
        <dbReference type="Proteomes" id="UP000313359"/>
    </source>
</evidence>
<dbReference type="OrthoDB" id="2765216at2759"/>
<sequence>MSPFRMAGRHNAYAVCSYLRHFRSLTSPHISRYMRSASADPSRVSPPGGIRRSRRVALGLSPISVSRLADHGGRRVERWESTPFRYSHPSGTGGSDRVECAWRIARLSLRLRPPSRGLDTSAAANPSGSSNQVCIFTITR</sequence>
<protein>
    <submittedName>
        <fullName evidence="1">Uncharacterized protein</fullName>
    </submittedName>
</protein>
<organism evidence="1 2">
    <name type="scientific">Lentinus tigrinus ALCF2SS1-6</name>
    <dbReference type="NCBI Taxonomy" id="1328759"/>
    <lineage>
        <taxon>Eukaryota</taxon>
        <taxon>Fungi</taxon>
        <taxon>Dikarya</taxon>
        <taxon>Basidiomycota</taxon>
        <taxon>Agaricomycotina</taxon>
        <taxon>Agaricomycetes</taxon>
        <taxon>Polyporales</taxon>
        <taxon>Polyporaceae</taxon>
        <taxon>Lentinus</taxon>
    </lineage>
</organism>
<dbReference type="Proteomes" id="UP000313359">
    <property type="component" value="Unassembled WGS sequence"/>
</dbReference>
<accession>A0A5C2SHT6</accession>
<name>A0A5C2SHT6_9APHY</name>